<reference evidence="1 2" key="1">
    <citation type="submission" date="2019-05" db="EMBL/GenBank/DDBJ databases">
        <title>Another draft genome of Portunus trituberculatus and its Hox gene families provides insights of decapod evolution.</title>
        <authorList>
            <person name="Jeong J.-H."/>
            <person name="Song I."/>
            <person name="Kim S."/>
            <person name="Choi T."/>
            <person name="Kim D."/>
            <person name="Ryu S."/>
            <person name="Kim W."/>
        </authorList>
    </citation>
    <scope>NUCLEOTIDE SEQUENCE [LARGE SCALE GENOMIC DNA]</scope>
    <source>
        <tissue evidence="1">Muscle</tissue>
    </source>
</reference>
<name>A0A5B7FIR2_PORTR</name>
<dbReference type="EMBL" id="VSRR010006535">
    <property type="protein sequence ID" value="MPC45023.1"/>
    <property type="molecule type" value="Genomic_DNA"/>
</dbReference>
<accession>A0A5B7FIR2</accession>
<sequence>MLELVREKNTSGTPEMNYTYSNKSLRKSSFDEIAATPRTVSFSAGDVSTGIFFSVDFRYAKRTTTAPASSLDAGRHIDR</sequence>
<evidence type="ECO:0000313" key="1">
    <source>
        <dbReference type="EMBL" id="MPC45023.1"/>
    </source>
</evidence>
<comment type="caution">
    <text evidence="1">The sequence shown here is derived from an EMBL/GenBank/DDBJ whole genome shotgun (WGS) entry which is preliminary data.</text>
</comment>
<evidence type="ECO:0000313" key="2">
    <source>
        <dbReference type="Proteomes" id="UP000324222"/>
    </source>
</evidence>
<dbReference type="Proteomes" id="UP000324222">
    <property type="component" value="Unassembled WGS sequence"/>
</dbReference>
<gene>
    <name evidence="1" type="ORF">E2C01_038706</name>
</gene>
<proteinExistence type="predicted"/>
<keyword evidence="2" id="KW-1185">Reference proteome</keyword>
<organism evidence="1 2">
    <name type="scientific">Portunus trituberculatus</name>
    <name type="common">Swimming crab</name>
    <name type="synonym">Neptunus trituberculatus</name>
    <dbReference type="NCBI Taxonomy" id="210409"/>
    <lineage>
        <taxon>Eukaryota</taxon>
        <taxon>Metazoa</taxon>
        <taxon>Ecdysozoa</taxon>
        <taxon>Arthropoda</taxon>
        <taxon>Crustacea</taxon>
        <taxon>Multicrustacea</taxon>
        <taxon>Malacostraca</taxon>
        <taxon>Eumalacostraca</taxon>
        <taxon>Eucarida</taxon>
        <taxon>Decapoda</taxon>
        <taxon>Pleocyemata</taxon>
        <taxon>Brachyura</taxon>
        <taxon>Eubrachyura</taxon>
        <taxon>Portunoidea</taxon>
        <taxon>Portunidae</taxon>
        <taxon>Portuninae</taxon>
        <taxon>Portunus</taxon>
    </lineage>
</organism>
<dbReference type="AlphaFoldDB" id="A0A5B7FIR2"/>
<protein>
    <submittedName>
        <fullName evidence="1">Uncharacterized protein</fullName>
    </submittedName>
</protein>